<comment type="caution">
    <text evidence="1">The sequence shown here is derived from an EMBL/GenBank/DDBJ whole genome shotgun (WGS) entry which is preliminary data.</text>
</comment>
<name>A0A8X6I610_TRICU</name>
<reference evidence="1" key="1">
    <citation type="submission" date="2020-07" db="EMBL/GenBank/DDBJ databases">
        <title>Multicomponent nature underlies the extraordinary mechanical properties of spider dragline silk.</title>
        <authorList>
            <person name="Kono N."/>
            <person name="Nakamura H."/>
            <person name="Mori M."/>
            <person name="Yoshida Y."/>
            <person name="Ohtoshi R."/>
            <person name="Malay A.D."/>
            <person name="Moran D.A.P."/>
            <person name="Tomita M."/>
            <person name="Numata K."/>
            <person name="Arakawa K."/>
        </authorList>
    </citation>
    <scope>NUCLEOTIDE SEQUENCE</scope>
</reference>
<evidence type="ECO:0000313" key="2">
    <source>
        <dbReference type="Proteomes" id="UP000887116"/>
    </source>
</evidence>
<sequence length="50" mass="5607">VGSYFNTRYGVEYKEIKLPYLRNLSKCLISEVLQMLPNVSSGILDGIGNL</sequence>
<gene>
    <name evidence="1" type="ORF">TNCT_691101</name>
</gene>
<dbReference type="Proteomes" id="UP000887116">
    <property type="component" value="Unassembled WGS sequence"/>
</dbReference>
<evidence type="ECO:0000313" key="1">
    <source>
        <dbReference type="EMBL" id="GFR16084.1"/>
    </source>
</evidence>
<dbReference type="AlphaFoldDB" id="A0A8X6I610"/>
<proteinExistence type="predicted"/>
<accession>A0A8X6I610</accession>
<dbReference type="EMBL" id="BMAO01007453">
    <property type="protein sequence ID" value="GFR16084.1"/>
    <property type="molecule type" value="Genomic_DNA"/>
</dbReference>
<protein>
    <submittedName>
        <fullName evidence="1">Uncharacterized protein</fullName>
    </submittedName>
</protein>
<keyword evidence="2" id="KW-1185">Reference proteome</keyword>
<organism evidence="1 2">
    <name type="scientific">Trichonephila clavata</name>
    <name type="common">Joro spider</name>
    <name type="synonym">Nephila clavata</name>
    <dbReference type="NCBI Taxonomy" id="2740835"/>
    <lineage>
        <taxon>Eukaryota</taxon>
        <taxon>Metazoa</taxon>
        <taxon>Ecdysozoa</taxon>
        <taxon>Arthropoda</taxon>
        <taxon>Chelicerata</taxon>
        <taxon>Arachnida</taxon>
        <taxon>Araneae</taxon>
        <taxon>Araneomorphae</taxon>
        <taxon>Entelegynae</taxon>
        <taxon>Araneoidea</taxon>
        <taxon>Nephilidae</taxon>
        <taxon>Trichonephila</taxon>
    </lineage>
</organism>
<feature type="non-terminal residue" evidence="1">
    <location>
        <position position="1"/>
    </location>
</feature>